<name>F2S888_TRIT1</name>
<evidence type="ECO:0000256" key="5">
    <source>
        <dbReference type="ARBA" id="ARBA00022525"/>
    </source>
</evidence>
<comment type="cofactor">
    <cofactor evidence="1">
        <name>Zn(2+)</name>
        <dbReference type="ChEBI" id="CHEBI:29105"/>
    </cofactor>
</comment>
<evidence type="ECO:0000256" key="7">
    <source>
        <dbReference type="ARBA" id="ARBA00022723"/>
    </source>
</evidence>
<dbReference type="EMBL" id="GG698526">
    <property type="protein sequence ID" value="EGD99787.1"/>
    <property type="molecule type" value="Genomic_DNA"/>
</dbReference>
<comment type="subcellular location">
    <subcellularLocation>
        <location evidence="2">Secreted</location>
    </subcellularLocation>
</comment>
<proteinExistence type="inferred from homology"/>
<comment type="subunit">
    <text evidence="3">Monomer.</text>
</comment>
<keyword evidence="10 15" id="KW-0862">Zinc</keyword>
<dbReference type="FunFam" id="3.40.630.10:FF:000042">
    <property type="entry name" value="Peptide hydrolase"/>
    <property type="match status" value="1"/>
</dbReference>
<keyword evidence="8 15" id="KW-0732">Signal</keyword>
<keyword evidence="9 15" id="KW-0378">Hydrolase</keyword>
<keyword evidence="18" id="KW-1185">Reference proteome</keyword>
<organism evidence="17 18">
    <name type="scientific">Trichophyton tonsurans (strain CBS 112818)</name>
    <name type="common">Scalp ringworm fungus</name>
    <dbReference type="NCBI Taxonomy" id="647933"/>
    <lineage>
        <taxon>Eukaryota</taxon>
        <taxon>Fungi</taxon>
        <taxon>Dikarya</taxon>
        <taxon>Ascomycota</taxon>
        <taxon>Pezizomycotina</taxon>
        <taxon>Eurotiomycetes</taxon>
        <taxon>Eurotiomycetidae</taxon>
        <taxon>Onygenales</taxon>
        <taxon>Arthrodermataceae</taxon>
        <taxon>Trichophyton</taxon>
    </lineage>
</organism>
<evidence type="ECO:0000256" key="2">
    <source>
        <dbReference type="ARBA" id="ARBA00004613"/>
    </source>
</evidence>
<dbReference type="InterPro" id="IPR045175">
    <property type="entry name" value="M28_fam"/>
</dbReference>
<dbReference type="GO" id="GO:0008235">
    <property type="term" value="F:metalloexopeptidase activity"/>
    <property type="evidence" value="ECO:0007669"/>
    <property type="project" value="InterPro"/>
</dbReference>
<keyword evidence="13" id="KW-0325">Glycoprotein</keyword>
<evidence type="ECO:0000256" key="1">
    <source>
        <dbReference type="ARBA" id="ARBA00001947"/>
    </source>
</evidence>
<evidence type="ECO:0000256" key="3">
    <source>
        <dbReference type="ARBA" id="ARBA00011245"/>
    </source>
</evidence>
<feature type="chain" id="PRO_5005129373" description="Peptide hydrolase" evidence="15">
    <location>
        <begin position="19"/>
        <end position="360"/>
    </location>
</feature>
<keyword evidence="11" id="KW-0843">Virulence</keyword>
<dbReference type="GO" id="GO:0006508">
    <property type="term" value="P:proteolysis"/>
    <property type="evidence" value="ECO:0007669"/>
    <property type="project" value="UniProtKB-KW"/>
</dbReference>
<keyword evidence="12" id="KW-1015">Disulfide bond</keyword>
<dbReference type="EC" id="3.4.-.-" evidence="15"/>
<keyword evidence="5" id="KW-0964">Secreted</keyword>
<dbReference type="SUPFAM" id="SSF53187">
    <property type="entry name" value="Zn-dependent exopeptidases"/>
    <property type="match status" value="1"/>
</dbReference>
<evidence type="ECO:0000256" key="11">
    <source>
        <dbReference type="ARBA" id="ARBA00023026"/>
    </source>
</evidence>
<gene>
    <name evidence="17" type="ORF">TESG_07124</name>
</gene>
<dbReference type="PANTHER" id="PTHR12147:SF56">
    <property type="entry name" value="AMINOPEPTIDASE YDR415C-RELATED"/>
    <property type="match status" value="1"/>
</dbReference>
<evidence type="ECO:0000313" key="17">
    <source>
        <dbReference type="EMBL" id="EGD99787.1"/>
    </source>
</evidence>
<evidence type="ECO:0000256" key="4">
    <source>
        <dbReference type="ARBA" id="ARBA00022438"/>
    </source>
</evidence>
<keyword evidence="4 17" id="KW-0031">Aminopeptidase</keyword>
<dbReference type="GO" id="GO:0046872">
    <property type="term" value="F:metal ion binding"/>
    <property type="evidence" value="ECO:0007669"/>
    <property type="project" value="UniProtKB-KW"/>
</dbReference>
<protein>
    <recommendedName>
        <fullName evidence="15">Peptide hydrolase</fullName>
        <ecNumber evidence="15">3.4.-.-</ecNumber>
    </recommendedName>
</protein>
<dbReference type="GO" id="GO:0004177">
    <property type="term" value="F:aminopeptidase activity"/>
    <property type="evidence" value="ECO:0007669"/>
    <property type="project" value="UniProtKB-KW"/>
</dbReference>
<dbReference type="CDD" id="cd03879">
    <property type="entry name" value="M28_AAP"/>
    <property type="match status" value="1"/>
</dbReference>
<evidence type="ECO:0000256" key="14">
    <source>
        <dbReference type="ARBA" id="ARBA00043962"/>
    </source>
</evidence>
<feature type="signal peptide" evidence="15">
    <location>
        <begin position="1"/>
        <end position="18"/>
    </location>
</feature>
<keyword evidence="7 15" id="KW-0479">Metal-binding</keyword>
<evidence type="ECO:0000313" key="18">
    <source>
        <dbReference type="Proteomes" id="UP000009172"/>
    </source>
</evidence>
<keyword evidence="6 15" id="KW-0645">Protease</keyword>
<dbReference type="HOGENOM" id="CLU_025866_0_0_1"/>
<dbReference type="Pfam" id="PF04389">
    <property type="entry name" value="Peptidase_M28"/>
    <property type="match status" value="1"/>
</dbReference>
<evidence type="ECO:0000256" key="12">
    <source>
        <dbReference type="ARBA" id="ARBA00023157"/>
    </source>
</evidence>
<dbReference type="AlphaFoldDB" id="F2S888"/>
<dbReference type="GO" id="GO:0005576">
    <property type="term" value="C:extracellular region"/>
    <property type="evidence" value="ECO:0007669"/>
    <property type="project" value="UniProtKB-SubCell"/>
</dbReference>
<evidence type="ECO:0000256" key="8">
    <source>
        <dbReference type="ARBA" id="ARBA00022729"/>
    </source>
</evidence>
<evidence type="ECO:0000256" key="10">
    <source>
        <dbReference type="ARBA" id="ARBA00022833"/>
    </source>
</evidence>
<dbReference type="OrthoDB" id="2214at2759"/>
<dbReference type="Gene3D" id="3.40.630.10">
    <property type="entry name" value="Zn peptidases"/>
    <property type="match status" value="1"/>
</dbReference>
<evidence type="ECO:0000256" key="13">
    <source>
        <dbReference type="ARBA" id="ARBA00023180"/>
    </source>
</evidence>
<comment type="similarity">
    <text evidence="14">Belongs to the peptidase M28 family. M28E subfamily.</text>
</comment>
<evidence type="ECO:0000259" key="16">
    <source>
        <dbReference type="Pfam" id="PF04389"/>
    </source>
</evidence>
<dbReference type="InterPro" id="IPR007484">
    <property type="entry name" value="Peptidase_M28"/>
</dbReference>
<dbReference type="PANTHER" id="PTHR12147">
    <property type="entry name" value="METALLOPEPTIDASE M28 FAMILY MEMBER"/>
    <property type="match status" value="1"/>
</dbReference>
<dbReference type="MEROPS" id="M28.022"/>
<dbReference type="Proteomes" id="UP000009172">
    <property type="component" value="Unassembled WGS sequence"/>
</dbReference>
<reference evidence="18" key="1">
    <citation type="journal article" date="2012" name="MBio">
        <title>Comparative genome analysis of Trichophyton rubrum and related dermatophytes reveals candidate genes involved in infection.</title>
        <authorList>
            <person name="Martinez D.A."/>
            <person name="Oliver B.G."/>
            <person name="Graeser Y."/>
            <person name="Goldberg J.M."/>
            <person name="Li W."/>
            <person name="Martinez-Rossi N.M."/>
            <person name="Monod M."/>
            <person name="Shelest E."/>
            <person name="Barton R.C."/>
            <person name="Birch E."/>
            <person name="Brakhage A.A."/>
            <person name="Chen Z."/>
            <person name="Gurr S.J."/>
            <person name="Heiman D."/>
            <person name="Heitman J."/>
            <person name="Kosti I."/>
            <person name="Rossi A."/>
            <person name="Saif S."/>
            <person name="Samalova M."/>
            <person name="Saunders C.W."/>
            <person name="Shea T."/>
            <person name="Summerbell R.C."/>
            <person name="Xu J."/>
            <person name="Young S."/>
            <person name="Zeng Q."/>
            <person name="Birren B.W."/>
            <person name="Cuomo C.A."/>
            <person name="White T.C."/>
        </authorList>
    </citation>
    <scope>NUCLEOTIDE SEQUENCE [LARGE SCALE GENOMIC DNA]</scope>
    <source>
        <strain evidence="18">CBS 112818</strain>
    </source>
</reference>
<feature type="domain" description="Peptidase M28" evidence="16">
    <location>
        <begin position="159"/>
        <end position="354"/>
    </location>
</feature>
<evidence type="ECO:0000256" key="15">
    <source>
        <dbReference type="RuleBase" id="RU361240"/>
    </source>
</evidence>
<accession>F2S888</accession>
<evidence type="ECO:0000256" key="9">
    <source>
        <dbReference type="ARBA" id="ARBA00022801"/>
    </source>
</evidence>
<evidence type="ECO:0000256" key="6">
    <source>
        <dbReference type="ARBA" id="ARBA00022670"/>
    </source>
</evidence>
<sequence>MKLLSVLALSATATSVLGASIPVDTRAQKFLIELAPGETRWVTEEEKWELKQKGQDFFDITDEEVGFTAAVAQPAIAYPTSIRHADAVNAMIATLSKENMQRDLTKLSSFHNRYYKSDYGKQSATWLQQQVQAVINSSGASRYGAKVVSVRHNFVQHSIVATIPGRSPEIVVVGAHQDSINQRSPMTGRAPGADDNGSGSVTILEALRGVLQDQTIYAGEEAGLLGSQAIFANYKQTGKKVKGMLNQDMTGYIKGMVDRGLKVSFGIITDNVSTSLTSFIRMVITKYCSIPTIDTRCGYACSDHASANRNGYPSAMVAESPINLLDPHLHTDSDLISYLDFDHMIEHAKLVVGFVTELAK</sequence>